<reference evidence="2" key="1">
    <citation type="submission" date="2021-02" db="EMBL/GenBank/DDBJ databases">
        <authorList>
            <person name="Nowell W R."/>
        </authorList>
    </citation>
    <scope>NUCLEOTIDE SEQUENCE</scope>
    <source>
        <strain evidence="2">Ploen Becks lab</strain>
    </source>
</reference>
<dbReference type="OrthoDB" id="10260387at2759"/>
<organism evidence="2 3">
    <name type="scientific">Brachionus calyciflorus</name>
    <dbReference type="NCBI Taxonomy" id="104777"/>
    <lineage>
        <taxon>Eukaryota</taxon>
        <taxon>Metazoa</taxon>
        <taxon>Spiralia</taxon>
        <taxon>Gnathifera</taxon>
        <taxon>Rotifera</taxon>
        <taxon>Eurotatoria</taxon>
        <taxon>Monogononta</taxon>
        <taxon>Pseudotrocha</taxon>
        <taxon>Ploima</taxon>
        <taxon>Brachionidae</taxon>
        <taxon>Brachionus</taxon>
    </lineage>
</organism>
<gene>
    <name evidence="2" type="ORF">OXX778_LOCUS2307</name>
</gene>
<dbReference type="SMART" id="SM01276">
    <property type="entry name" value="M60-like"/>
    <property type="match status" value="1"/>
</dbReference>
<dbReference type="Pfam" id="PF13402">
    <property type="entry name" value="Peptidase_M60"/>
    <property type="match status" value="1"/>
</dbReference>
<name>A0A813MGJ1_9BILA</name>
<proteinExistence type="predicted"/>
<comment type="caution">
    <text evidence="2">The sequence shown here is derived from an EMBL/GenBank/DDBJ whole genome shotgun (WGS) entry which is preliminary data.</text>
</comment>
<dbReference type="PANTHER" id="PTHR15730:SF5">
    <property type="entry name" value="SI:CH211-210B2.2-RELATED"/>
    <property type="match status" value="1"/>
</dbReference>
<dbReference type="Proteomes" id="UP000663879">
    <property type="component" value="Unassembled WGS sequence"/>
</dbReference>
<dbReference type="InterPro" id="IPR051244">
    <property type="entry name" value="TCAF"/>
</dbReference>
<dbReference type="InterPro" id="IPR035423">
    <property type="entry name" value="M60-like_N"/>
</dbReference>
<dbReference type="Gene3D" id="2.60.120.1250">
    <property type="entry name" value="Peptidase M60, enhancin-like domain 1"/>
    <property type="match status" value="1"/>
</dbReference>
<dbReference type="PANTHER" id="PTHR15730">
    <property type="entry name" value="EXPERIMENTAL AUTOIMMUNE PROSTATITIS ANTIGEN 2-RELATED"/>
    <property type="match status" value="1"/>
</dbReference>
<dbReference type="InterPro" id="IPR031161">
    <property type="entry name" value="Peptidase_M60_dom"/>
</dbReference>
<evidence type="ECO:0000259" key="1">
    <source>
        <dbReference type="PROSITE" id="PS51723"/>
    </source>
</evidence>
<feature type="domain" description="Peptidase M60" evidence="1">
    <location>
        <begin position="312"/>
        <end position="609"/>
    </location>
</feature>
<dbReference type="Pfam" id="PF17291">
    <property type="entry name" value="M60-like_N"/>
    <property type="match status" value="1"/>
</dbReference>
<accession>A0A813MGJ1</accession>
<dbReference type="EMBL" id="CAJNOC010000177">
    <property type="protein sequence ID" value="CAF0723115.1"/>
    <property type="molecule type" value="Genomic_DNA"/>
</dbReference>
<sequence length="694" mass="79603">MVFYDREILNGLEKIPTPNCPGSLVVTGESQAVLTGEKPGQTIIAACVYGKGRILVTSHDCYLNWLCNPSTESQEKLNRNIKIWLTGENVDESEIVDFGEASKSEKRFINYKLIKWHHDFDPSEEDEQKLLKWLKIGGGLICGSTAWGYLQIYSNKTLNDMSLFRFLKKYTGIILTPDILSFPDEIDVSKNRAKHSHFDYAFEKVTSNPDKLDKYSCTIDYGLESMAKEGLLQEEKIKDLKQMVIEKCLNVVPKEDKPIKEADKKVALKLLGKCLNCVEGEKAPGVDDFPGDFDELPELLQNVEIIVETNFEEWVSTGYYLPAGICLNVEVIDGDISGWSIRIGAHSDDIGECDVLMRWPCVTVVKPLKESITFKSSFGGLIYFQSPGAGSLSVILSNVIRSPYIDLTKPETIENWIDNRNSPGLWAELAGKNIIFTTPSYCIRHIENPIEILKFWDKVVESHHKCRGTHVKNYKRERVVNDRQPSAGYMHSGYPIVTHLDCCQRDHEECIFDLEKLSKNGNWGLFHELGHNMQRDEWTFEGTVEVTVNIFSLHATYQLIGQNILDQKWPRGLITQFHRYFSKQPTYEDFQNDCGMALMLFVQLIKHFGWSSMYTFMKNYEADITFNNNLPQSEQEKIDQWVIRYSKIVSRNLKPQFEMFGLPVSESVNEKLIELEPWCPEEEKDSNIFFTKLA</sequence>
<dbReference type="InterPro" id="IPR042279">
    <property type="entry name" value="Pep_M60_3"/>
</dbReference>
<dbReference type="Gene3D" id="1.10.390.30">
    <property type="entry name" value="Peptidase M60, enhancin-like domain 3"/>
    <property type="match status" value="1"/>
</dbReference>
<dbReference type="PROSITE" id="PS51723">
    <property type="entry name" value="PEPTIDASE_M60"/>
    <property type="match status" value="1"/>
</dbReference>
<keyword evidence="3" id="KW-1185">Reference proteome</keyword>
<dbReference type="AlphaFoldDB" id="A0A813MGJ1"/>
<protein>
    <recommendedName>
        <fullName evidence="1">Peptidase M60 domain-containing protein</fullName>
    </recommendedName>
</protein>
<evidence type="ECO:0000313" key="2">
    <source>
        <dbReference type="EMBL" id="CAF0723115.1"/>
    </source>
</evidence>
<dbReference type="Gene3D" id="3.40.390.80">
    <property type="entry name" value="Peptidase M60, enhancin-like domain 2"/>
    <property type="match status" value="1"/>
</dbReference>
<evidence type="ECO:0000313" key="3">
    <source>
        <dbReference type="Proteomes" id="UP000663879"/>
    </source>
</evidence>